<gene>
    <name evidence="1" type="ORF">JEU22_01555</name>
</gene>
<dbReference type="RefSeq" id="WP_198746198.1">
    <property type="nucleotide sequence ID" value="NZ_JAEHTE010000001.1"/>
</dbReference>
<dbReference type="AlphaFoldDB" id="A0A8I1EA13"/>
<evidence type="ECO:0000313" key="2">
    <source>
        <dbReference type="Proteomes" id="UP000637061"/>
    </source>
</evidence>
<dbReference type="EMBL" id="JAEHTE010000001">
    <property type="protein sequence ID" value="MBI6882585.1"/>
    <property type="molecule type" value="Genomic_DNA"/>
</dbReference>
<accession>A0A8I1EA13</accession>
<dbReference type="Proteomes" id="UP000637061">
    <property type="component" value="Unassembled WGS sequence"/>
</dbReference>
<organism evidence="1 2">
    <name type="scientific">Pseudomonas putida</name>
    <name type="common">Arthrobacter siderocapsulatus</name>
    <dbReference type="NCBI Taxonomy" id="303"/>
    <lineage>
        <taxon>Bacteria</taxon>
        <taxon>Pseudomonadati</taxon>
        <taxon>Pseudomonadota</taxon>
        <taxon>Gammaproteobacteria</taxon>
        <taxon>Pseudomonadales</taxon>
        <taxon>Pseudomonadaceae</taxon>
        <taxon>Pseudomonas</taxon>
    </lineage>
</organism>
<sequence length="427" mass="48202">MSEALQKLLDERSREIDLLIPQTVSSEWVVKHKFQDFTRLVRDAEFEISLDQASQIFELMDRLENVGHLAVSDKDWMLGTLLLQIKDEDTERTGIADRVVIDAVDASARRIKEKHNQPVIAGSKLFDFAAFNAQFLGDQALYVLFAHSRDMTRFVDEDGRENKFLLDCSSGVVQSYHPANMALTSMLALNIGPYEDSVDWSRLSDDTPEKRYFLRFLDQLSRISELGISVKPNTTDILQISGLVKRLIQLESDPHFDDQTKLAIQKAIHDVFGLFRPDGDPPAPQDNLFKYPIKPRTIAKVKHKWFAGGLYTDFISDVSRNLSELVGATKGTVYEADASSFISNIFLHAAQAHGPLQKEAKVDNQSFLRETAKHCKEFLAGENPLKGLKKDERLAVLNAVEDPSMRKNLLSRYKSDKGQALMSDLGI</sequence>
<comment type="caution">
    <text evidence="1">The sequence shown here is derived from an EMBL/GenBank/DDBJ whole genome shotgun (WGS) entry which is preliminary data.</text>
</comment>
<evidence type="ECO:0000313" key="1">
    <source>
        <dbReference type="EMBL" id="MBI6882585.1"/>
    </source>
</evidence>
<name>A0A8I1EA13_PSEPU</name>
<proteinExistence type="predicted"/>
<protein>
    <submittedName>
        <fullName evidence="1">Uncharacterized protein</fullName>
    </submittedName>
</protein>
<reference evidence="1" key="1">
    <citation type="submission" date="2020-12" db="EMBL/GenBank/DDBJ databases">
        <title>Enhanced detection system for hospital associated transmission using whole genome sequencing surveillance.</title>
        <authorList>
            <person name="Harrison L.H."/>
            <person name="Van Tyne D."/>
            <person name="Marsh J.W."/>
            <person name="Griffith M.P."/>
            <person name="Snyder D.J."/>
            <person name="Cooper V.S."/>
            <person name="Mustapha M."/>
        </authorList>
    </citation>
    <scope>NUCLEOTIDE SEQUENCE</scope>
    <source>
        <strain evidence="1">PSB00042</strain>
    </source>
</reference>